<evidence type="ECO:0000256" key="2">
    <source>
        <dbReference type="ARBA" id="ARBA00022741"/>
    </source>
</evidence>
<reference evidence="13 14" key="1">
    <citation type="submission" date="2017-05" db="EMBL/GenBank/DDBJ databases">
        <authorList>
            <person name="Song R."/>
            <person name="Chenine A.L."/>
            <person name="Ruprecht R.M."/>
        </authorList>
    </citation>
    <scope>NUCLEOTIDE SEQUENCE [LARGE SCALE GENOMIC DNA]</scope>
    <source>
        <strain evidence="13">SW32</strain>
    </source>
</reference>
<evidence type="ECO:0000256" key="4">
    <source>
        <dbReference type="ARBA" id="ARBA00022801"/>
    </source>
</evidence>
<keyword evidence="1 11" id="KW-0540">Nuclease</keyword>
<keyword evidence="10 11" id="KW-0413">Isomerase</keyword>
<comment type="miscellaneous">
    <text evidence="11">In the RecBCD complex, RecB has a slow 3'-5' helicase, an exonuclease activity and loads RecA onto ssDNA, RecD has a fast 5'-3' helicase activity, while RecC stimulates the ATPase and processivity of the RecB helicase and contributes to recognition of the Chi site.</text>
</comment>
<feature type="binding site" evidence="11">
    <location>
        <begin position="257"/>
        <end position="264"/>
    </location>
    <ligand>
        <name>ATP</name>
        <dbReference type="ChEBI" id="CHEBI:30616"/>
    </ligand>
</feature>
<dbReference type="GO" id="GO:0017116">
    <property type="term" value="F:single-stranded DNA helicase activity"/>
    <property type="evidence" value="ECO:0007669"/>
    <property type="project" value="TreeGrafter"/>
</dbReference>
<gene>
    <name evidence="11" type="primary">recD</name>
    <name evidence="13" type="ORF">B9H00_02290</name>
</gene>
<dbReference type="InterPro" id="IPR027785">
    <property type="entry name" value="UvrD-like_helicase_C"/>
</dbReference>
<keyword evidence="14" id="KW-1185">Reference proteome</keyword>
<evidence type="ECO:0000256" key="6">
    <source>
        <dbReference type="ARBA" id="ARBA00022839"/>
    </source>
</evidence>
<comment type="catalytic activity">
    <reaction evidence="11">
        <text>ATP + H2O = ADP + phosphate + H(+)</text>
        <dbReference type="Rhea" id="RHEA:13065"/>
        <dbReference type="ChEBI" id="CHEBI:15377"/>
        <dbReference type="ChEBI" id="CHEBI:15378"/>
        <dbReference type="ChEBI" id="CHEBI:30616"/>
        <dbReference type="ChEBI" id="CHEBI:43474"/>
        <dbReference type="ChEBI" id="CHEBI:456216"/>
        <dbReference type="EC" id="5.6.2.3"/>
    </reaction>
</comment>
<organism evidence="13 14">
    <name type="scientific">Kushneria marisflavi</name>
    <dbReference type="NCBI Taxonomy" id="157779"/>
    <lineage>
        <taxon>Bacteria</taxon>
        <taxon>Pseudomonadati</taxon>
        <taxon>Pseudomonadota</taxon>
        <taxon>Gammaproteobacteria</taxon>
        <taxon>Oceanospirillales</taxon>
        <taxon>Halomonadaceae</taxon>
        <taxon>Kushneria</taxon>
    </lineage>
</organism>
<dbReference type="NCBIfam" id="TIGR01447">
    <property type="entry name" value="recD"/>
    <property type="match status" value="1"/>
</dbReference>
<dbReference type="Pfam" id="PF13538">
    <property type="entry name" value="UvrD_C_2"/>
    <property type="match status" value="1"/>
</dbReference>
<comment type="similarity">
    <text evidence="11">Belongs to the RecD family.</text>
</comment>
<feature type="compositionally biased region" description="Basic and acidic residues" evidence="12">
    <location>
        <begin position="33"/>
        <end position="42"/>
    </location>
</feature>
<feature type="region of interest" description="Disordered" evidence="12">
    <location>
        <begin position="1"/>
        <end position="50"/>
    </location>
</feature>
<dbReference type="EMBL" id="CP021358">
    <property type="protein sequence ID" value="ART62045.1"/>
    <property type="molecule type" value="Genomic_DNA"/>
</dbReference>
<dbReference type="Gene3D" id="3.40.50.300">
    <property type="entry name" value="P-loop containing nucleotide triphosphate hydrolases"/>
    <property type="match status" value="3"/>
</dbReference>
<keyword evidence="8 11" id="KW-0238">DNA-binding</keyword>
<keyword evidence="3 11" id="KW-0227">DNA damage</keyword>
<dbReference type="HAMAP" id="MF_01487">
    <property type="entry name" value="RecD"/>
    <property type="match status" value="1"/>
</dbReference>
<dbReference type="GO" id="GO:0005524">
    <property type="term" value="F:ATP binding"/>
    <property type="evidence" value="ECO:0007669"/>
    <property type="project" value="UniProtKB-UniRule"/>
</dbReference>
<dbReference type="InterPro" id="IPR003593">
    <property type="entry name" value="AAA+_ATPase"/>
</dbReference>
<dbReference type="GO" id="GO:0003677">
    <property type="term" value="F:DNA binding"/>
    <property type="evidence" value="ECO:0007669"/>
    <property type="project" value="UniProtKB-UniRule"/>
</dbReference>
<dbReference type="GO" id="GO:0043139">
    <property type="term" value="F:5'-3' DNA helicase activity"/>
    <property type="evidence" value="ECO:0007669"/>
    <property type="project" value="UniProtKB-UniRule"/>
</dbReference>
<comment type="function">
    <text evidence="11">A helicase/nuclease that prepares dsDNA breaks (DSB) for recombinational DNA repair. Binds to DSBs and unwinds DNA via a highly rapid and processive ATP-dependent bidirectional helicase activity. Unwinds dsDNA until it encounters a Chi (crossover hotspot instigator) sequence from the 3' direction. Cuts ssDNA a few nucleotides 3' to the Chi site. The properties and activities of the enzyme are changed at Chi. The Chi-altered holoenzyme produces a long 3'-ssDNA overhang and facilitates RecA-binding to the ssDNA for homologous DNA recombination and repair. Holoenzyme degrades any linearized DNA that is unable to undergo homologous recombination. In the holoenzyme this subunit has ssDNA-dependent ATPase and 5'-3' helicase activity. When added to pre-assembled RecBC greatly stimulates nuclease activity and augments holoenzyme processivity. Negatively regulates the RecA-loading ability of RecBCD.</text>
</comment>
<dbReference type="InterPro" id="IPR027417">
    <property type="entry name" value="P-loop_NTPase"/>
</dbReference>
<dbReference type="AlphaFoldDB" id="A0A240ULQ3"/>
<keyword evidence="5 11" id="KW-0347">Helicase</keyword>
<proteinExistence type="inferred from homology"/>
<dbReference type="InterPro" id="IPR049550">
    <property type="entry name" value="RecD_N"/>
</dbReference>
<dbReference type="Pfam" id="PF21185">
    <property type="entry name" value="RecD_N"/>
    <property type="match status" value="1"/>
</dbReference>
<dbReference type="CDD" id="cd18809">
    <property type="entry name" value="SF1_C_RecD"/>
    <property type="match status" value="1"/>
</dbReference>
<dbReference type="InterPro" id="IPR041851">
    <property type="entry name" value="RecD_N_sf"/>
</dbReference>
<comment type="subunit">
    <text evidence="11">Heterotrimer of RecB, RecC and RecD. All subunits contribute to DNA-binding.</text>
</comment>
<dbReference type="PANTHER" id="PTHR43788:SF6">
    <property type="entry name" value="DNA HELICASE B"/>
    <property type="match status" value="1"/>
</dbReference>
<dbReference type="GO" id="GO:0009338">
    <property type="term" value="C:exodeoxyribonuclease V complex"/>
    <property type="evidence" value="ECO:0007669"/>
    <property type="project" value="InterPro"/>
</dbReference>
<evidence type="ECO:0000256" key="10">
    <source>
        <dbReference type="ARBA" id="ARBA00023235"/>
    </source>
</evidence>
<name>A0A240ULQ3_9GAMM</name>
<dbReference type="InterPro" id="IPR050534">
    <property type="entry name" value="Coronavir_polyprotein_1ab"/>
</dbReference>
<evidence type="ECO:0000313" key="14">
    <source>
        <dbReference type="Proteomes" id="UP000194457"/>
    </source>
</evidence>
<evidence type="ECO:0000313" key="13">
    <source>
        <dbReference type="EMBL" id="ART62045.1"/>
    </source>
</evidence>
<dbReference type="Gene3D" id="1.10.10.1020">
    <property type="entry name" value="RecBCD complex, subunit RecD, N-terminal domain"/>
    <property type="match status" value="1"/>
</dbReference>
<dbReference type="GO" id="GO:0008854">
    <property type="term" value="F:exodeoxyribonuclease V activity"/>
    <property type="evidence" value="ECO:0007669"/>
    <property type="project" value="InterPro"/>
</dbReference>
<keyword evidence="6 11" id="KW-0269">Exonuclease</keyword>
<evidence type="ECO:0000256" key="7">
    <source>
        <dbReference type="ARBA" id="ARBA00022840"/>
    </source>
</evidence>
<dbReference type="SUPFAM" id="SSF52540">
    <property type="entry name" value="P-loop containing nucleoside triphosphate hydrolases"/>
    <property type="match status" value="2"/>
</dbReference>
<dbReference type="GO" id="GO:0000724">
    <property type="term" value="P:double-strand break repair via homologous recombination"/>
    <property type="evidence" value="ECO:0007669"/>
    <property type="project" value="UniProtKB-UniRule"/>
</dbReference>
<evidence type="ECO:0000256" key="8">
    <source>
        <dbReference type="ARBA" id="ARBA00023125"/>
    </source>
</evidence>
<dbReference type="CDD" id="cd17933">
    <property type="entry name" value="DEXSc_RecD-like"/>
    <property type="match status" value="1"/>
</dbReference>
<evidence type="ECO:0000256" key="5">
    <source>
        <dbReference type="ARBA" id="ARBA00022806"/>
    </source>
</evidence>
<dbReference type="Pfam" id="PF13245">
    <property type="entry name" value="AAA_19"/>
    <property type="match status" value="1"/>
</dbReference>
<protein>
    <recommendedName>
        <fullName evidence="11">RecBCD enzyme subunit RecD</fullName>
        <ecNumber evidence="11">5.6.2.3</ecNumber>
    </recommendedName>
    <alternativeName>
        <fullName evidence="11">DNA 5'-3' helicase subunit RecD</fullName>
    </alternativeName>
    <alternativeName>
        <fullName evidence="11">Exonuclease V subunit RecD</fullName>
        <shortName evidence="11">ExoV subunit RecD</shortName>
    </alternativeName>
    <alternativeName>
        <fullName evidence="11">Helicase/nuclease RecBCD subunit RecD</fullName>
    </alternativeName>
</protein>
<dbReference type="OrthoDB" id="9803432at2"/>
<evidence type="ECO:0000256" key="11">
    <source>
        <dbReference type="HAMAP-Rule" id="MF_01487"/>
    </source>
</evidence>
<dbReference type="SMART" id="SM00382">
    <property type="entry name" value="AAA"/>
    <property type="match status" value="1"/>
</dbReference>
<dbReference type="GO" id="GO:0016887">
    <property type="term" value="F:ATP hydrolysis activity"/>
    <property type="evidence" value="ECO:0007669"/>
    <property type="project" value="RHEA"/>
</dbReference>
<evidence type="ECO:0000256" key="1">
    <source>
        <dbReference type="ARBA" id="ARBA00022722"/>
    </source>
</evidence>
<keyword evidence="4 11" id="KW-0378">Hydrolase</keyword>
<evidence type="ECO:0000256" key="3">
    <source>
        <dbReference type="ARBA" id="ARBA00022763"/>
    </source>
</evidence>
<keyword evidence="9 11" id="KW-0234">DNA repair</keyword>
<dbReference type="InterPro" id="IPR006344">
    <property type="entry name" value="RecD"/>
</dbReference>
<dbReference type="PANTHER" id="PTHR43788">
    <property type="entry name" value="DNA2/NAM7 HELICASE FAMILY MEMBER"/>
    <property type="match status" value="1"/>
</dbReference>
<evidence type="ECO:0000256" key="12">
    <source>
        <dbReference type="SAM" id="MobiDB-lite"/>
    </source>
</evidence>
<evidence type="ECO:0000256" key="9">
    <source>
        <dbReference type="ARBA" id="ARBA00023204"/>
    </source>
</evidence>
<keyword evidence="7 11" id="KW-0067">ATP-binding</keyword>
<keyword evidence="2 11" id="KW-0547">Nucleotide-binding</keyword>
<dbReference type="Proteomes" id="UP000194457">
    <property type="component" value="Chromosome"/>
</dbReference>
<sequence length="703" mass="76151">MTRRRQGPDSGQFSLFDEPSDIPEPSAVTRAPTKRDKTDSSEVPHVPLRSPSKSAIDAPFILGQLERWVEVGWLRPLDAHLARFVLSREPQGDPLVMLSAALVSHQLGRGHICLDLEHALREPDAVLSLPPHDEQASGEAAEIVTPATLLADMGILHVASWCARLQASSVLGQGVSDESARPLVLEGRRLYLRRFWQHEGSVVARLQRLMAGAGTVSDEMMARLDVLFEGANEPSAPDWQKVACAMALRNRLTVISGGPGTGKTTTVTRLLALLQESALSEQGRPLIVHLAAPTGKAAARLSQSLAGAVAALDVSDAVRASLPREATTLHRLLGVQRDSRHFRHDSDHPLALDVLVVDEASMVDLELMSSLLAALPAHARLILLGDRDQLASVEAGAVLGDLCDGAEQGQCSDSARRLMERAAGQALPVSVTSPSVLADHVVVLKKSYRFHEHSGIGALARAVNGGRPEEIRRCWKAGYEDIDFQLVREHGGTLIRRAVSGYREALRAMAKGSGPEEVLHLFSRFQVLCALRRGPWGVEGLNDAIVEALFREKLVDGTRGWYAGRPVMVTRNDPQLGLYNGDIGIAMFMPEDESLSSQVTKKLRVFFPHASGQGVRAVLPGRLGGVDTAFAMTVHKSQGSEFDRVLLVLPDRPNPIMTRELVYTGITRAKSHCLIMTAFAGAIESAALRQTWRASGVGERLEA</sequence>
<dbReference type="KEGG" id="kma:B9H00_02290"/>
<dbReference type="EC" id="5.6.2.3" evidence="11"/>
<accession>A0A240ULQ3</accession>